<evidence type="ECO:0000256" key="5">
    <source>
        <dbReference type="PIRNR" id="PIRNR038471"/>
    </source>
</evidence>
<protein>
    <recommendedName>
        <fullName evidence="2 5">Cell shape-determining protein MreC</fullName>
    </recommendedName>
    <alternativeName>
        <fullName evidence="4 5">Cell shape protein MreC</fullName>
    </alternativeName>
</protein>
<evidence type="ECO:0000313" key="7">
    <source>
        <dbReference type="EMBL" id="UOB18710.1"/>
    </source>
</evidence>
<evidence type="ECO:0000256" key="2">
    <source>
        <dbReference type="ARBA" id="ARBA00013855"/>
    </source>
</evidence>
<dbReference type="RefSeq" id="WP_255845327.1">
    <property type="nucleotide sequence ID" value="NZ_CP094358.1"/>
</dbReference>
<keyword evidence="3 5" id="KW-0133">Cell shape</keyword>
<sequence length="273" mass="30739">MQQIINFLIKEKNFILFLLLLILSVFFTVQSNSYHKTKFINSANWLSGGIYSKTNSISDYFHLKEDNIHLVEENKRLRHILFNGGEVKTDSIILDSSHITKYRFTDALVIKNSYSKQNNYLTINKGKKHGVKQDMGVISYGGVVGIIENTSNGYSVIQSILNTLSKVNAKLKKSNHFGTLTWDGNDPHIVQLTDIPGIAPVKVGDSIISGGMSTIFPENILIGTVQSFELDASGNYYTLQVKLFNDMTSINHVFIIENLNKEEIQELENSVDE</sequence>
<keyword evidence="8" id="KW-1185">Reference proteome</keyword>
<comment type="function">
    <text evidence="5">Involved in formation and maintenance of cell shape.</text>
</comment>
<feature type="domain" description="Rod shape-determining protein MreC beta-barrel core" evidence="6">
    <location>
        <begin position="109"/>
        <end position="257"/>
    </location>
</feature>
<evidence type="ECO:0000313" key="8">
    <source>
        <dbReference type="Proteomes" id="UP000831290"/>
    </source>
</evidence>
<evidence type="ECO:0000259" key="6">
    <source>
        <dbReference type="Pfam" id="PF04085"/>
    </source>
</evidence>
<dbReference type="Proteomes" id="UP000831290">
    <property type="component" value="Chromosome"/>
</dbReference>
<accession>A0A9E6ZQM6</accession>
<dbReference type="PANTHER" id="PTHR34138:SF1">
    <property type="entry name" value="CELL SHAPE-DETERMINING PROTEIN MREC"/>
    <property type="match status" value="1"/>
</dbReference>
<reference evidence="7" key="1">
    <citation type="submission" date="2022-03" db="EMBL/GenBank/DDBJ databases">
        <title>Description of Abyssus ytuae gen. nov., sp. nov., a novel member of the family Flavobacteriaceae isolated from the sediment of Mariana Trench.</title>
        <authorList>
            <person name="Zhang J."/>
            <person name="Xu X."/>
        </authorList>
    </citation>
    <scope>NUCLEOTIDE SEQUENCE</scope>
    <source>
        <strain evidence="7">MT3330</strain>
    </source>
</reference>
<dbReference type="GO" id="GO:0005886">
    <property type="term" value="C:plasma membrane"/>
    <property type="evidence" value="ECO:0007669"/>
    <property type="project" value="TreeGrafter"/>
</dbReference>
<dbReference type="Gene3D" id="2.40.10.350">
    <property type="entry name" value="Rod shape-determining protein MreC, domain 2"/>
    <property type="match status" value="1"/>
</dbReference>
<dbReference type="AlphaFoldDB" id="A0A9E6ZQM6"/>
<dbReference type="PIRSF" id="PIRSF038471">
    <property type="entry name" value="MreC"/>
    <property type="match status" value="1"/>
</dbReference>
<dbReference type="GO" id="GO:0008360">
    <property type="term" value="P:regulation of cell shape"/>
    <property type="evidence" value="ECO:0007669"/>
    <property type="project" value="UniProtKB-KW"/>
</dbReference>
<evidence type="ECO:0000256" key="3">
    <source>
        <dbReference type="ARBA" id="ARBA00022960"/>
    </source>
</evidence>
<dbReference type="InterPro" id="IPR042175">
    <property type="entry name" value="Cell/Rod_MreC_2"/>
</dbReference>
<dbReference type="PANTHER" id="PTHR34138">
    <property type="entry name" value="CELL SHAPE-DETERMINING PROTEIN MREC"/>
    <property type="match status" value="1"/>
</dbReference>
<dbReference type="EMBL" id="CP094358">
    <property type="protein sequence ID" value="UOB18710.1"/>
    <property type="molecule type" value="Genomic_DNA"/>
</dbReference>
<dbReference type="KEGG" id="fbm:MQE35_05315"/>
<proteinExistence type="inferred from homology"/>
<dbReference type="NCBIfam" id="NF010532">
    <property type="entry name" value="PRK13922.9-3"/>
    <property type="match status" value="1"/>
</dbReference>
<organism evidence="7 8">
    <name type="scientific">Abyssalbus ytuae</name>
    <dbReference type="NCBI Taxonomy" id="2926907"/>
    <lineage>
        <taxon>Bacteria</taxon>
        <taxon>Pseudomonadati</taxon>
        <taxon>Bacteroidota</taxon>
        <taxon>Flavobacteriia</taxon>
        <taxon>Flavobacteriales</taxon>
        <taxon>Flavobacteriaceae</taxon>
        <taxon>Abyssalbus</taxon>
    </lineage>
</organism>
<name>A0A9E6ZQM6_9FLAO</name>
<comment type="similarity">
    <text evidence="1 5">Belongs to the MreC family.</text>
</comment>
<dbReference type="InterPro" id="IPR055342">
    <property type="entry name" value="MreC_beta-barrel_core"/>
</dbReference>
<gene>
    <name evidence="7" type="primary">mreC</name>
    <name evidence="7" type="ORF">MQE35_05315</name>
</gene>
<dbReference type="InterPro" id="IPR007221">
    <property type="entry name" value="MreC"/>
</dbReference>
<dbReference type="Gene3D" id="2.40.10.340">
    <property type="entry name" value="Rod shape-determining protein MreC, domain 1"/>
    <property type="match status" value="1"/>
</dbReference>
<evidence type="ECO:0000256" key="4">
    <source>
        <dbReference type="ARBA" id="ARBA00032089"/>
    </source>
</evidence>
<dbReference type="InterPro" id="IPR042177">
    <property type="entry name" value="Cell/Rod_1"/>
</dbReference>
<dbReference type="Pfam" id="PF04085">
    <property type="entry name" value="MreC"/>
    <property type="match status" value="1"/>
</dbReference>
<evidence type="ECO:0000256" key="1">
    <source>
        <dbReference type="ARBA" id="ARBA00009369"/>
    </source>
</evidence>